<organism evidence="5 6">
    <name type="scientific">Parastrongyloides trichosuri</name>
    <name type="common">Possum-specific nematode worm</name>
    <dbReference type="NCBI Taxonomy" id="131310"/>
    <lineage>
        <taxon>Eukaryota</taxon>
        <taxon>Metazoa</taxon>
        <taxon>Ecdysozoa</taxon>
        <taxon>Nematoda</taxon>
        <taxon>Chromadorea</taxon>
        <taxon>Rhabditida</taxon>
        <taxon>Tylenchina</taxon>
        <taxon>Panagrolaimomorpha</taxon>
        <taxon>Strongyloidoidea</taxon>
        <taxon>Strongyloididae</taxon>
        <taxon>Parastrongyloides</taxon>
    </lineage>
</organism>
<dbReference type="GO" id="GO:0032977">
    <property type="term" value="F:membrane insertase activity"/>
    <property type="evidence" value="ECO:0007669"/>
    <property type="project" value="InterPro"/>
</dbReference>
<dbReference type="STRING" id="131310.A0A0N4ZGC1"/>
<dbReference type="WBParaSite" id="PTRK_0000679800.1">
    <property type="protein sequence ID" value="PTRK_0000679800.1"/>
    <property type="gene ID" value="PTRK_0000679800"/>
</dbReference>
<reference evidence="6" key="1">
    <citation type="submission" date="2017-02" db="UniProtKB">
        <authorList>
            <consortium name="WormBaseParasite"/>
        </authorList>
    </citation>
    <scope>IDENTIFICATION</scope>
</reference>
<dbReference type="AlphaFoldDB" id="A0A0N4ZGC1"/>
<proteinExistence type="predicted"/>
<dbReference type="PANTHER" id="PTHR12428:SF65">
    <property type="entry name" value="CYTOCHROME C OXIDASE ASSEMBLY PROTEIN COX18, MITOCHONDRIAL"/>
    <property type="match status" value="1"/>
</dbReference>
<evidence type="ECO:0000313" key="6">
    <source>
        <dbReference type="WBParaSite" id="PTRK_0000679800.1"/>
    </source>
</evidence>
<sequence>MVEMFSSKCIRPSLLRGSLGIRNSINLSKNGFEIKRYNSNLPPVLNDIFQYAGSCNITSSLQYCIEGIHDVSGLGWGATFIASAFVLRAVSSPAHIYAEKLFADRIHLTNYIHKRVIEDVGKQLNIRVKPNEAGTQLQLMTDDKKVAIATAKHIEQTTHKLLTEKKLFASRIQNLKLSTVPIWIFSSFAVRNIISGDFNPAMPGHLWLTDLMLPDPYYIMPVAVGLLGFLNMYSQKLIFPQQSNFQSKSYDVLLAVMTIAAVRIMMDLPACVSLYWLSVSVSGMVENSIIRYPKFKELIGIKRLPTDSKYPLMNLFNRKH</sequence>
<dbReference type="GO" id="GO:0032979">
    <property type="term" value="P:protein insertion into mitochondrial inner membrane from matrix"/>
    <property type="evidence" value="ECO:0007669"/>
    <property type="project" value="TreeGrafter"/>
</dbReference>
<evidence type="ECO:0000256" key="1">
    <source>
        <dbReference type="ARBA" id="ARBA00004141"/>
    </source>
</evidence>
<dbReference type="Proteomes" id="UP000038045">
    <property type="component" value="Unplaced"/>
</dbReference>
<keyword evidence="3" id="KW-1133">Transmembrane helix</keyword>
<evidence type="ECO:0000256" key="3">
    <source>
        <dbReference type="ARBA" id="ARBA00022989"/>
    </source>
</evidence>
<evidence type="ECO:0000313" key="5">
    <source>
        <dbReference type="Proteomes" id="UP000038045"/>
    </source>
</evidence>
<keyword evidence="5" id="KW-1185">Reference proteome</keyword>
<name>A0A0N4ZGC1_PARTI</name>
<keyword evidence="4" id="KW-0472">Membrane</keyword>
<dbReference type="InterPro" id="IPR001708">
    <property type="entry name" value="YidC/ALB3/OXA1/COX18"/>
</dbReference>
<keyword evidence="2" id="KW-0812">Transmembrane</keyword>
<comment type="subcellular location">
    <subcellularLocation>
        <location evidence="1">Membrane</location>
        <topology evidence="1">Multi-pass membrane protein</topology>
    </subcellularLocation>
</comment>
<dbReference type="PANTHER" id="PTHR12428">
    <property type="entry name" value="OXA1"/>
    <property type="match status" value="1"/>
</dbReference>
<dbReference type="GO" id="GO:0033617">
    <property type="term" value="P:mitochondrial respiratory chain complex IV assembly"/>
    <property type="evidence" value="ECO:0007669"/>
    <property type="project" value="TreeGrafter"/>
</dbReference>
<evidence type="ECO:0000256" key="4">
    <source>
        <dbReference type="ARBA" id="ARBA00023136"/>
    </source>
</evidence>
<dbReference type="GO" id="GO:0005743">
    <property type="term" value="C:mitochondrial inner membrane"/>
    <property type="evidence" value="ECO:0007669"/>
    <property type="project" value="TreeGrafter"/>
</dbReference>
<evidence type="ECO:0000256" key="2">
    <source>
        <dbReference type="ARBA" id="ARBA00022692"/>
    </source>
</evidence>
<accession>A0A0N4ZGC1</accession>
<protein>
    <submittedName>
        <fullName evidence="6">Mitochondrial inner membrane protein COX18</fullName>
    </submittedName>
</protein>